<dbReference type="OrthoDB" id="8718152at2"/>
<name>A0A494XFH8_9BURK</name>
<proteinExistence type="predicted"/>
<accession>A0A494XFH8</accession>
<dbReference type="Proteomes" id="UP000280434">
    <property type="component" value="Unassembled WGS sequence"/>
</dbReference>
<reference evidence="2 3" key="1">
    <citation type="submission" date="2018-10" db="EMBL/GenBank/DDBJ databases">
        <title>Paraburkholderia sp. 7MK8-2, isolated from soil.</title>
        <authorList>
            <person name="Gao Z.-H."/>
            <person name="Qiu L.-H."/>
        </authorList>
    </citation>
    <scope>NUCLEOTIDE SEQUENCE [LARGE SCALE GENOMIC DNA]</scope>
    <source>
        <strain evidence="2 3">7MK8-2</strain>
    </source>
</reference>
<feature type="domain" description="Immunity protein 52" evidence="1">
    <location>
        <begin position="26"/>
        <end position="234"/>
    </location>
</feature>
<organism evidence="2 3">
    <name type="scientific">Trinickia fusca</name>
    <dbReference type="NCBI Taxonomy" id="2419777"/>
    <lineage>
        <taxon>Bacteria</taxon>
        <taxon>Pseudomonadati</taxon>
        <taxon>Pseudomonadota</taxon>
        <taxon>Betaproteobacteria</taxon>
        <taxon>Burkholderiales</taxon>
        <taxon>Burkholderiaceae</taxon>
        <taxon>Trinickia</taxon>
    </lineage>
</organism>
<dbReference type="AlphaFoldDB" id="A0A494XFH8"/>
<keyword evidence="3" id="KW-1185">Reference proteome</keyword>
<evidence type="ECO:0000313" key="2">
    <source>
        <dbReference type="EMBL" id="RKP46353.1"/>
    </source>
</evidence>
<dbReference type="EMBL" id="RBZV01000007">
    <property type="protein sequence ID" value="RKP46353.1"/>
    <property type="molecule type" value="Genomic_DNA"/>
</dbReference>
<protein>
    <recommendedName>
        <fullName evidence="1">Immunity protein 52 domain-containing protein</fullName>
    </recommendedName>
</protein>
<dbReference type="Pfam" id="PF15579">
    <property type="entry name" value="Imm52"/>
    <property type="match status" value="1"/>
</dbReference>
<gene>
    <name evidence="2" type="ORF">D7S89_17070</name>
</gene>
<sequence>MRVTLIFQLRLDTLPSREEHLGYLWRVAKLLESIGFPIDNWYPPARTPKKSLENPAFNHTGPTPVALEMLRARDEKDGTTNYRVTGVWSGKTKGRRGAFSTSLSSDVCNPTCVFDLQFEDVEALSDASNMQRFMLGLLDIWPAASEIEVGPFIYYTTHKVFPKRLGAGWMLYLPQAITTEELPEAAELMPVMEGDKQKGTIIVSVADAVFSVDNPEHVKIANAIEVRLADQGLLPL</sequence>
<comment type="caution">
    <text evidence="2">The sequence shown here is derived from an EMBL/GenBank/DDBJ whole genome shotgun (WGS) entry which is preliminary data.</text>
</comment>
<dbReference type="InterPro" id="IPR028969">
    <property type="entry name" value="Imm52"/>
</dbReference>
<evidence type="ECO:0000259" key="1">
    <source>
        <dbReference type="Pfam" id="PF15579"/>
    </source>
</evidence>
<evidence type="ECO:0000313" key="3">
    <source>
        <dbReference type="Proteomes" id="UP000280434"/>
    </source>
</evidence>